<comment type="caution">
    <text evidence="1">The sequence shown here is derived from an EMBL/GenBank/DDBJ whole genome shotgun (WGS) entry which is preliminary data.</text>
</comment>
<proteinExistence type="predicted"/>
<name>A0ACB9JMK2_9ASTR</name>
<keyword evidence="2" id="KW-1185">Reference proteome</keyword>
<evidence type="ECO:0000313" key="2">
    <source>
        <dbReference type="Proteomes" id="UP001056120"/>
    </source>
</evidence>
<organism evidence="1 2">
    <name type="scientific">Smallanthus sonchifolius</name>
    <dbReference type="NCBI Taxonomy" id="185202"/>
    <lineage>
        <taxon>Eukaryota</taxon>
        <taxon>Viridiplantae</taxon>
        <taxon>Streptophyta</taxon>
        <taxon>Embryophyta</taxon>
        <taxon>Tracheophyta</taxon>
        <taxon>Spermatophyta</taxon>
        <taxon>Magnoliopsida</taxon>
        <taxon>eudicotyledons</taxon>
        <taxon>Gunneridae</taxon>
        <taxon>Pentapetalae</taxon>
        <taxon>asterids</taxon>
        <taxon>campanulids</taxon>
        <taxon>Asterales</taxon>
        <taxon>Asteraceae</taxon>
        <taxon>Asteroideae</taxon>
        <taxon>Heliantheae alliance</taxon>
        <taxon>Millerieae</taxon>
        <taxon>Smallanthus</taxon>
    </lineage>
</organism>
<reference evidence="1 2" key="2">
    <citation type="journal article" date="2022" name="Mol. Ecol. Resour.">
        <title>The genomes of chicory, endive, great burdock and yacon provide insights into Asteraceae paleo-polyploidization history and plant inulin production.</title>
        <authorList>
            <person name="Fan W."/>
            <person name="Wang S."/>
            <person name="Wang H."/>
            <person name="Wang A."/>
            <person name="Jiang F."/>
            <person name="Liu H."/>
            <person name="Zhao H."/>
            <person name="Xu D."/>
            <person name="Zhang Y."/>
        </authorList>
    </citation>
    <scope>NUCLEOTIDE SEQUENCE [LARGE SCALE GENOMIC DNA]</scope>
    <source>
        <strain evidence="2">cv. Yunnan</strain>
        <tissue evidence="1">Leaves</tissue>
    </source>
</reference>
<accession>A0ACB9JMK2</accession>
<reference evidence="2" key="1">
    <citation type="journal article" date="2022" name="Mol. Ecol. Resour.">
        <title>The genomes of chicory, endive, great burdock and yacon provide insights into Asteraceae palaeo-polyploidization history and plant inulin production.</title>
        <authorList>
            <person name="Fan W."/>
            <person name="Wang S."/>
            <person name="Wang H."/>
            <person name="Wang A."/>
            <person name="Jiang F."/>
            <person name="Liu H."/>
            <person name="Zhao H."/>
            <person name="Xu D."/>
            <person name="Zhang Y."/>
        </authorList>
    </citation>
    <scope>NUCLEOTIDE SEQUENCE [LARGE SCALE GENOMIC DNA]</scope>
    <source>
        <strain evidence="2">cv. Yunnan</strain>
    </source>
</reference>
<dbReference type="Proteomes" id="UP001056120">
    <property type="component" value="Linkage Group LG03"/>
</dbReference>
<sequence length="188" mass="21384">MPRSCHGVRLAISVFRLLDLEICNGDLLEHSEGDFDWLQLFVVMKGSTKAMSPMIKEFSTHLEVKATPTFFFLNSKQIDKLVGANKLELQKKMTTIVDSQVPTSQKVLSNFVFSFSIISVLTFVTTLYNSGLKFGGPVVLVYGWLVVYHGYWEKMKTVDTFGMDLDVSCCVWYLFNVVLQNMTKKQKV</sequence>
<dbReference type="EMBL" id="CM042020">
    <property type="protein sequence ID" value="KAI3821173.1"/>
    <property type="molecule type" value="Genomic_DNA"/>
</dbReference>
<protein>
    <submittedName>
        <fullName evidence="1">Uncharacterized protein</fullName>
    </submittedName>
</protein>
<gene>
    <name evidence="1" type="ORF">L1987_08731</name>
</gene>
<evidence type="ECO:0000313" key="1">
    <source>
        <dbReference type="EMBL" id="KAI3821173.1"/>
    </source>
</evidence>